<dbReference type="AlphaFoldDB" id="A0A640VVC5"/>
<dbReference type="InterPro" id="IPR046730">
    <property type="entry name" value="DUF6622"/>
</dbReference>
<evidence type="ECO:0000313" key="2">
    <source>
        <dbReference type="EMBL" id="GFE51612.1"/>
    </source>
</evidence>
<reference evidence="2 3" key="1">
    <citation type="submission" date="2019-12" db="EMBL/GenBank/DDBJ databases">
        <title>Roseobacter cerasinus sp. nov., isolated from seawater around aquaculture.</title>
        <authorList>
            <person name="Muramatsu S."/>
            <person name="Takabe Y."/>
            <person name="Mori K."/>
            <person name="Takaichi S."/>
            <person name="Hanada S."/>
        </authorList>
    </citation>
    <scope>NUCLEOTIDE SEQUENCE [LARGE SCALE GENOMIC DNA]</scope>
    <source>
        <strain evidence="2 3">AI77</strain>
    </source>
</reference>
<dbReference type="EMBL" id="BLIV01000007">
    <property type="protein sequence ID" value="GFE51612.1"/>
    <property type="molecule type" value="Genomic_DNA"/>
</dbReference>
<feature type="transmembrane region" description="Helical" evidence="1">
    <location>
        <begin position="61"/>
        <end position="81"/>
    </location>
</feature>
<evidence type="ECO:0000313" key="3">
    <source>
        <dbReference type="Proteomes" id="UP000436522"/>
    </source>
</evidence>
<dbReference type="Pfam" id="PF20327">
    <property type="entry name" value="DUF6622"/>
    <property type="match status" value="1"/>
</dbReference>
<feature type="transmembrane region" description="Helical" evidence="1">
    <location>
        <begin position="139"/>
        <end position="158"/>
    </location>
</feature>
<protein>
    <submittedName>
        <fullName evidence="2">Uncharacterized protein</fullName>
    </submittedName>
</protein>
<accession>A0A640VVC5</accession>
<proteinExistence type="predicted"/>
<comment type="caution">
    <text evidence="2">The sequence shown here is derived from an EMBL/GenBank/DDBJ whole genome shotgun (WGS) entry which is preliminary data.</text>
</comment>
<keyword evidence="3" id="KW-1185">Reference proteome</keyword>
<organism evidence="2 3">
    <name type="scientific">Roseobacter cerasinus</name>
    <dbReference type="NCBI Taxonomy" id="2602289"/>
    <lineage>
        <taxon>Bacteria</taxon>
        <taxon>Pseudomonadati</taxon>
        <taxon>Pseudomonadota</taxon>
        <taxon>Alphaproteobacteria</taxon>
        <taxon>Rhodobacterales</taxon>
        <taxon>Roseobacteraceae</taxon>
        <taxon>Roseobacter</taxon>
    </lineage>
</organism>
<keyword evidence="1" id="KW-0472">Membrane</keyword>
<dbReference type="RefSeq" id="WP_159979536.1">
    <property type="nucleotide sequence ID" value="NZ_BLIV01000007.1"/>
</dbReference>
<gene>
    <name evidence="2" type="ORF">So717_33650</name>
</gene>
<sequence length="175" mass="19037">MLEALRHTPNWVYLVFFLVLHYGVMQCFSARIKPRRLLTMPLIFLGWSAYATFAAAQAPWISLSVWGGSVCGASLIGLWLGRRAGASFHADDGVLDIPGSKTPLVISLLFFGCSYWFGYTAATAPDVAADLGFQLTRTLATASCIGLFVGRAAYLYALSLGGRWTGPRVDPLRLV</sequence>
<dbReference type="Proteomes" id="UP000436522">
    <property type="component" value="Unassembled WGS sequence"/>
</dbReference>
<keyword evidence="1" id="KW-0812">Transmembrane</keyword>
<dbReference type="OrthoDB" id="3034721at2"/>
<feature type="transmembrane region" description="Helical" evidence="1">
    <location>
        <begin position="102"/>
        <end position="119"/>
    </location>
</feature>
<name>A0A640VVC5_9RHOB</name>
<evidence type="ECO:0000256" key="1">
    <source>
        <dbReference type="SAM" id="Phobius"/>
    </source>
</evidence>
<feature type="transmembrane region" description="Helical" evidence="1">
    <location>
        <begin position="37"/>
        <end position="55"/>
    </location>
</feature>
<feature type="transmembrane region" description="Helical" evidence="1">
    <location>
        <begin position="12"/>
        <end position="30"/>
    </location>
</feature>
<keyword evidence="1" id="KW-1133">Transmembrane helix</keyword>